<organism evidence="1 2">
    <name type="scientific">Lithospermum erythrorhizon</name>
    <name type="common">Purple gromwell</name>
    <name type="synonym">Lithospermum officinale var. erythrorhizon</name>
    <dbReference type="NCBI Taxonomy" id="34254"/>
    <lineage>
        <taxon>Eukaryota</taxon>
        <taxon>Viridiplantae</taxon>
        <taxon>Streptophyta</taxon>
        <taxon>Embryophyta</taxon>
        <taxon>Tracheophyta</taxon>
        <taxon>Spermatophyta</taxon>
        <taxon>Magnoliopsida</taxon>
        <taxon>eudicotyledons</taxon>
        <taxon>Gunneridae</taxon>
        <taxon>Pentapetalae</taxon>
        <taxon>asterids</taxon>
        <taxon>lamiids</taxon>
        <taxon>Boraginales</taxon>
        <taxon>Boraginaceae</taxon>
        <taxon>Boraginoideae</taxon>
        <taxon>Lithospermeae</taxon>
        <taxon>Lithospermum</taxon>
    </lineage>
</organism>
<gene>
    <name evidence="1" type="ORF">LIER_20845</name>
</gene>
<proteinExistence type="predicted"/>
<reference evidence="1 2" key="1">
    <citation type="submission" date="2024-01" db="EMBL/GenBank/DDBJ databases">
        <title>The complete chloroplast genome sequence of Lithospermum erythrorhizon: insights into the phylogenetic relationship among Boraginaceae species and the maternal lineages of purple gromwells.</title>
        <authorList>
            <person name="Okada T."/>
            <person name="Watanabe K."/>
        </authorList>
    </citation>
    <scope>NUCLEOTIDE SEQUENCE [LARGE SCALE GENOMIC DNA]</scope>
</reference>
<dbReference type="AlphaFoldDB" id="A0AAV3QN20"/>
<dbReference type="EMBL" id="BAABME010005378">
    <property type="protein sequence ID" value="GAA0165442.1"/>
    <property type="molecule type" value="Genomic_DNA"/>
</dbReference>
<accession>A0AAV3QN20</accession>
<comment type="caution">
    <text evidence="1">The sequence shown here is derived from an EMBL/GenBank/DDBJ whole genome shotgun (WGS) entry which is preliminary data.</text>
</comment>
<dbReference type="Proteomes" id="UP001454036">
    <property type="component" value="Unassembled WGS sequence"/>
</dbReference>
<evidence type="ECO:0000313" key="1">
    <source>
        <dbReference type="EMBL" id="GAA0165442.1"/>
    </source>
</evidence>
<name>A0AAV3QN20_LITER</name>
<protein>
    <submittedName>
        <fullName evidence="1">Uncharacterized protein</fullName>
    </submittedName>
</protein>
<sequence>MGGSQATHLAGPGASILVPKGELHSVWGTTGVSHRQWDAVHEGKIEDLCLDLDIEHQTTSSVDGGADATASQGVDPEVSTSEALPLLASKQGSPVRNIPLCLGLLQIFDQQGHALGIVADMTTEPLQLLRQRSYLEAHPGQSSRRRRIRLWYIASSGVGLGDRRAITGQEEDVEGGGDEKGEANFTPLADLALFGGGDIC</sequence>
<evidence type="ECO:0000313" key="2">
    <source>
        <dbReference type="Proteomes" id="UP001454036"/>
    </source>
</evidence>
<keyword evidence="2" id="KW-1185">Reference proteome</keyword>